<feature type="chain" id="PRO_5045661025" description="Signal transduction histidine kinase subgroup 3 dimerisation and phosphoacceptor domain-containing protein" evidence="3">
    <location>
        <begin position="21"/>
        <end position="667"/>
    </location>
</feature>
<dbReference type="EMBL" id="CP090145">
    <property type="protein sequence ID" value="UOX33910.1"/>
    <property type="molecule type" value="Genomic_DNA"/>
</dbReference>
<dbReference type="Proteomes" id="UP000830454">
    <property type="component" value="Chromosome"/>
</dbReference>
<evidence type="ECO:0000313" key="5">
    <source>
        <dbReference type="Proteomes" id="UP000830454"/>
    </source>
</evidence>
<evidence type="ECO:0000256" key="2">
    <source>
        <dbReference type="SAM" id="Phobius"/>
    </source>
</evidence>
<keyword evidence="1" id="KW-0175">Coiled coil</keyword>
<feature type="coiled-coil region" evidence="1">
    <location>
        <begin position="441"/>
        <end position="468"/>
    </location>
</feature>
<feature type="transmembrane region" description="Helical" evidence="2">
    <location>
        <begin position="410"/>
        <end position="427"/>
    </location>
</feature>
<gene>
    <name evidence="4" type="ORF">LXD69_17985</name>
</gene>
<evidence type="ECO:0000313" key="4">
    <source>
        <dbReference type="EMBL" id="UOX33910.1"/>
    </source>
</evidence>
<dbReference type="Gene3D" id="1.25.40.10">
    <property type="entry name" value="Tetratricopeptide repeat domain"/>
    <property type="match status" value="1"/>
</dbReference>
<protein>
    <recommendedName>
        <fullName evidence="6">Signal transduction histidine kinase subgroup 3 dimerisation and phosphoacceptor domain-containing protein</fullName>
    </recommendedName>
</protein>
<dbReference type="RefSeq" id="WP_246916483.1">
    <property type="nucleotide sequence ID" value="NZ_CP090145.1"/>
</dbReference>
<dbReference type="InterPro" id="IPR011990">
    <property type="entry name" value="TPR-like_helical_dom_sf"/>
</dbReference>
<dbReference type="SUPFAM" id="SSF48452">
    <property type="entry name" value="TPR-like"/>
    <property type="match status" value="1"/>
</dbReference>
<dbReference type="InterPro" id="IPR036890">
    <property type="entry name" value="HATPase_C_sf"/>
</dbReference>
<evidence type="ECO:0000256" key="1">
    <source>
        <dbReference type="SAM" id="Coils"/>
    </source>
</evidence>
<accession>A0ABY4HMJ1</accession>
<evidence type="ECO:0008006" key="6">
    <source>
        <dbReference type="Google" id="ProtNLM"/>
    </source>
</evidence>
<keyword evidence="3" id="KW-0732">Signal</keyword>
<keyword evidence="2" id="KW-1133">Transmembrane helix</keyword>
<organism evidence="4 5">
    <name type="scientific">Flavobacterium sediminilitoris</name>
    <dbReference type="NCBI Taxonomy" id="2024526"/>
    <lineage>
        <taxon>Bacteria</taxon>
        <taxon>Pseudomonadati</taxon>
        <taxon>Bacteroidota</taxon>
        <taxon>Flavobacteriia</taxon>
        <taxon>Flavobacteriales</taxon>
        <taxon>Flavobacteriaceae</taxon>
        <taxon>Flavobacterium</taxon>
    </lineage>
</organism>
<evidence type="ECO:0000256" key="3">
    <source>
        <dbReference type="SAM" id="SignalP"/>
    </source>
</evidence>
<keyword evidence="2" id="KW-0472">Membrane</keyword>
<name>A0ABY4HMJ1_9FLAO</name>
<sequence length="667" mass="79054">MKLRKFQLLILLLQFSFSFSQISISESFNNSINDTLKPLKRENLKIKEVCKILNLQPSFYSSKHKVDFDNLFFDLKKSINTIVKKNDKINAYYTLMTYSMNNFEEYENNISYPDSIIKYIGNDIKGNEVNLITTYTILSNHNLSNDNFEVALNYCNEALKLFNKTPKNKQHFFVNIYNSFGNIYKYTYQFDKSNYYFQKANTVVDSNSNYYKDYYRFANKDLIVENKILKFLQEKDNLLLDQASKIQKEILINNPKDEWLSKWHLHNSYIYYFKNDFAEAQKELAKSNSIKHKKRNWKIMDSYYSTIEALIDFKIGNEEKAIRIIESNTIDEYFENLLYTEVYNYYKKNGNYHKANVYLEKLLASRAFENLYKNKGEILIAQNKHNVREKEIEIENLKEIATIRKVKHRLQIAVLILAIILIFIFLIQITRRQQIKKTEEKKKYQQKIKFIKKSLKNAENKILNERKKIGISIHNTLLGNIITLQYQVKHFITNTKNDKILKELIYIEKELSLIYKDARNFSHSLASVSKKNNSEDIFFYLEDIKKKFNKMNLLNINIEIEESIKNQILTLKNRQITQKLIPVIKETISNTIKHTNSKNYTLKFEIINENKLIIKIINDGVLLTNSKNKKPGIGLTSLRKEIEEINGFFETKLLQSGFEININFPIS</sequence>
<reference evidence="4" key="2">
    <citation type="submission" date="2022-04" db="EMBL/GenBank/DDBJ databases">
        <title>Complete Genome Sequence of Flavobacterium sediminilitoris YSM-43, Isolated from a Tidal Sediment.</title>
        <authorList>
            <person name="Lee P.A."/>
        </authorList>
    </citation>
    <scope>NUCLEOTIDE SEQUENCE</scope>
    <source>
        <strain evidence="4">YSM-43</strain>
    </source>
</reference>
<reference evidence="4" key="1">
    <citation type="submission" date="2021-12" db="EMBL/GenBank/DDBJ databases">
        <authorList>
            <person name="Cha I.-T."/>
            <person name="Lee K.-E."/>
            <person name="Park S.-J."/>
        </authorList>
    </citation>
    <scope>NUCLEOTIDE SEQUENCE</scope>
    <source>
        <strain evidence="4">YSM-43</strain>
    </source>
</reference>
<dbReference type="Gene3D" id="3.30.565.10">
    <property type="entry name" value="Histidine kinase-like ATPase, C-terminal domain"/>
    <property type="match status" value="1"/>
</dbReference>
<proteinExistence type="predicted"/>
<keyword evidence="5" id="KW-1185">Reference proteome</keyword>
<feature type="signal peptide" evidence="3">
    <location>
        <begin position="1"/>
        <end position="20"/>
    </location>
</feature>
<keyword evidence="2" id="KW-0812">Transmembrane</keyword>